<feature type="region of interest" description="Disordered" evidence="1">
    <location>
        <begin position="1"/>
        <end position="29"/>
    </location>
</feature>
<dbReference type="AlphaFoldDB" id="A0A8J2RFD0"/>
<evidence type="ECO:0000313" key="3">
    <source>
        <dbReference type="Proteomes" id="UP000789390"/>
    </source>
</evidence>
<proteinExistence type="predicted"/>
<evidence type="ECO:0000256" key="1">
    <source>
        <dbReference type="SAM" id="MobiDB-lite"/>
    </source>
</evidence>
<feature type="compositionally biased region" description="Basic and acidic residues" evidence="1">
    <location>
        <begin position="1"/>
        <end position="26"/>
    </location>
</feature>
<name>A0A8J2RFD0_9CRUS</name>
<evidence type="ECO:0000313" key="2">
    <source>
        <dbReference type="EMBL" id="CAH0099873.1"/>
    </source>
</evidence>
<dbReference type="Proteomes" id="UP000789390">
    <property type="component" value="Unassembled WGS sequence"/>
</dbReference>
<reference evidence="2" key="1">
    <citation type="submission" date="2021-11" db="EMBL/GenBank/DDBJ databases">
        <authorList>
            <person name="Schell T."/>
        </authorList>
    </citation>
    <scope>NUCLEOTIDE SEQUENCE</scope>
    <source>
        <strain evidence="2">M5</strain>
    </source>
</reference>
<organism evidence="2 3">
    <name type="scientific">Daphnia galeata</name>
    <dbReference type="NCBI Taxonomy" id="27404"/>
    <lineage>
        <taxon>Eukaryota</taxon>
        <taxon>Metazoa</taxon>
        <taxon>Ecdysozoa</taxon>
        <taxon>Arthropoda</taxon>
        <taxon>Crustacea</taxon>
        <taxon>Branchiopoda</taxon>
        <taxon>Diplostraca</taxon>
        <taxon>Cladocera</taxon>
        <taxon>Anomopoda</taxon>
        <taxon>Daphniidae</taxon>
        <taxon>Daphnia</taxon>
    </lineage>
</organism>
<sequence length="304" mass="34977">MAQREKRAVGRTRGLKDSRGRSRTSVETEEENLLEIVNDILISHAQQEFWDEEREERDDESMDDTDNHTTINATEPLPPPGNPIPKFTVQSWKAKSRRDFFADWRWAEKKEREWPSSLGSIVNRLSVGDGQNFQKITGGACDESHLKTPPMISRQILKTVGNVIPAYLGLMNPLYLTIKDKNGLQITNPTSRIASVVKYSKGFVAGLRESLERRFSFILRDLNYVMATMKFRKTQYKTFIKLQEKIKPVFIFNSSCTKISFCEWPGQSILEELDNYLKEPILDMRVLLNPMNPNSDLCATKPLE</sequence>
<feature type="compositionally biased region" description="Acidic residues" evidence="1">
    <location>
        <begin position="50"/>
        <end position="64"/>
    </location>
</feature>
<accession>A0A8J2RFD0</accession>
<comment type="caution">
    <text evidence="2">The sequence shown here is derived from an EMBL/GenBank/DDBJ whole genome shotgun (WGS) entry which is preliminary data.</text>
</comment>
<dbReference type="EMBL" id="CAKKLH010000026">
    <property type="protein sequence ID" value="CAH0099873.1"/>
    <property type="molecule type" value="Genomic_DNA"/>
</dbReference>
<dbReference type="OrthoDB" id="7699631at2759"/>
<keyword evidence="3" id="KW-1185">Reference proteome</keyword>
<feature type="region of interest" description="Disordered" evidence="1">
    <location>
        <begin position="50"/>
        <end position="83"/>
    </location>
</feature>
<gene>
    <name evidence="2" type="ORF">DGAL_LOCUS2031</name>
</gene>
<protein>
    <submittedName>
        <fullName evidence="2">Uncharacterized protein</fullName>
    </submittedName>
</protein>